<reference evidence="19" key="1">
    <citation type="submission" date="2021-03" db="EMBL/GenBank/DDBJ databases">
        <authorList>
            <person name="Tagirdzhanova G."/>
        </authorList>
    </citation>
    <scope>NUCLEOTIDE SEQUENCE</scope>
</reference>
<keyword evidence="13" id="KW-0139">CF(1)</keyword>
<dbReference type="GO" id="GO:0042776">
    <property type="term" value="P:proton motive force-driven mitochondrial ATP synthesis"/>
    <property type="evidence" value="ECO:0007669"/>
    <property type="project" value="TreeGrafter"/>
</dbReference>
<dbReference type="PROSITE" id="PS00028">
    <property type="entry name" value="ZINC_FINGER_C2H2_1"/>
    <property type="match status" value="1"/>
</dbReference>
<evidence type="ECO:0000256" key="3">
    <source>
        <dbReference type="ARBA" id="ARBA00012473"/>
    </source>
</evidence>
<keyword evidence="11" id="KW-0406">Ion transport</keyword>
<keyword evidence="14" id="KW-0066">ATP synthesis</keyword>
<dbReference type="SMART" id="SM00451">
    <property type="entry name" value="ZnF_U1"/>
    <property type="match status" value="2"/>
</dbReference>
<evidence type="ECO:0000256" key="11">
    <source>
        <dbReference type="ARBA" id="ARBA00023065"/>
    </source>
</evidence>
<dbReference type="Gene3D" id="1.10.1140.10">
    <property type="entry name" value="Bovine Mitochondrial F1-atpase, Atp Synthase Beta Chain, Chain D, domain 3"/>
    <property type="match status" value="1"/>
</dbReference>
<evidence type="ECO:0000256" key="17">
    <source>
        <dbReference type="SAM" id="MobiDB-lite"/>
    </source>
</evidence>
<evidence type="ECO:0000256" key="9">
    <source>
        <dbReference type="ARBA" id="ARBA00022840"/>
    </source>
</evidence>
<dbReference type="EC" id="7.1.2.2" evidence="3"/>
<dbReference type="InterPro" id="IPR036121">
    <property type="entry name" value="ATPase_F1/V1/A1_a/bsu_N_sf"/>
</dbReference>
<feature type="compositionally biased region" description="Basic and acidic residues" evidence="17">
    <location>
        <begin position="543"/>
        <end position="579"/>
    </location>
</feature>
<dbReference type="CDD" id="cd18115">
    <property type="entry name" value="ATP-synt_F1_beta_N"/>
    <property type="match status" value="1"/>
</dbReference>
<dbReference type="InterPro" id="IPR000194">
    <property type="entry name" value="ATPase_F1/V1/A1_a/bsu_nucl-bd"/>
</dbReference>
<dbReference type="Gene3D" id="3.40.50.300">
    <property type="entry name" value="P-loop containing nucleotide triphosphate hydrolases"/>
    <property type="match status" value="2"/>
</dbReference>
<evidence type="ECO:0000313" key="19">
    <source>
        <dbReference type="EMBL" id="CAF9909893.1"/>
    </source>
</evidence>
<comment type="similarity">
    <text evidence="2">Belongs to the ATPase alpha/beta chains family.</text>
</comment>
<dbReference type="FunFam" id="1.10.1140.10:FF:000001">
    <property type="entry name" value="ATP synthase subunit beta"/>
    <property type="match status" value="1"/>
</dbReference>
<dbReference type="SUPFAM" id="SSF52540">
    <property type="entry name" value="P-loop containing nucleoside triphosphate hydrolases"/>
    <property type="match status" value="2"/>
</dbReference>
<dbReference type="SUPFAM" id="SSF47917">
    <property type="entry name" value="C-terminal domain of alpha and beta subunits of F1 ATP synthase"/>
    <property type="match status" value="1"/>
</dbReference>
<dbReference type="PROSITE" id="PS00152">
    <property type="entry name" value="ATPASE_ALPHA_BETA"/>
    <property type="match status" value="1"/>
</dbReference>
<evidence type="ECO:0000256" key="16">
    <source>
        <dbReference type="PROSITE-ProRule" id="PRU00042"/>
    </source>
</evidence>
<dbReference type="InterPro" id="IPR036236">
    <property type="entry name" value="Znf_C2H2_sf"/>
</dbReference>
<keyword evidence="20" id="KW-1185">Reference proteome</keyword>
<evidence type="ECO:0000256" key="5">
    <source>
        <dbReference type="ARBA" id="ARBA00022448"/>
    </source>
</evidence>
<feature type="region of interest" description="Disordered" evidence="17">
    <location>
        <begin position="541"/>
        <end position="579"/>
    </location>
</feature>
<dbReference type="SUPFAM" id="SSF50615">
    <property type="entry name" value="N-terminal domain of alpha and beta subunits of F1 ATP synthase"/>
    <property type="match status" value="1"/>
</dbReference>
<dbReference type="Gene3D" id="3.30.160.60">
    <property type="entry name" value="Classic Zinc Finger"/>
    <property type="match status" value="1"/>
</dbReference>
<dbReference type="PANTHER" id="PTHR15184:SF71">
    <property type="entry name" value="ATP SYNTHASE SUBUNIT BETA, MITOCHONDRIAL"/>
    <property type="match status" value="1"/>
</dbReference>
<dbReference type="GO" id="GO:0003676">
    <property type="term" value="F:nucleic acid binding"/>
    <property type="evidence" value="ECO:0007669"/>
    <property type="project" value="InterPro"/>
</dbReference>
<dbReference type="GO" id="GO:0005524">
    <property type="term" value="F:ATP binding"/>
    <property type="evidence" value="ECO:0007669"/>
    <property type="project" value="UniProtKB-KW"/>
</dbReference>
<dbReference type="Gene3D" id="2.40.10.170">
    <property type="match status" value="1"/>
</dbReference>
<keyword evidence="7 16" id="KW-0862">Zinc</keyword>
<dbReference type="GO" id="GO:0008270">
    <property type="term" value="F:zinc ion binding"/>
    <property type="evidence" value="ECO:0007669"/>
    <property type="project" value="UniProtKB-KW"/>
</dbReference>
<dbReference type="Proteomes" id="UP000664169">
    <property type="component" value="Unassembled WGS sequence"/>
</dbReference>
<dbReference type="InterPro" id="IPR004100">
    <property type="entry name" value="ATPase_F1/V1/A1_a/bsu_N"/>
</dbReference>
<keyword evidence="8" id="KW-0375">Hydrogen ion transport</keyword>
<dbReference type="InterPro" id="IPR055190">
    <property type="entry name" value="ATP-synt_VA_C"/>
</dbReference>
<dbReference type="Pfam" id="PF22919">
    <property type="entry name" value="ATP-synt_VA_C"/>
    <property type="match status" value="1"/>
</dbReference>
<feature type="domain" description="C2H2-type" evidence="18">
    <location>
        <begin position="586"/>
        <end position="615"/>
    </location>
</feature>
<evidence type="ECO:0000313" key="20">
    <source>
        <dbReference type="Proteomes" id="UP000664169"/>
    </source>
</evidence>
<dbReference type="InterPro" id="IPR050053">
    <property type="entry name" value="ATPase_alpha/beta_chains"/>
</dbReference>
<evidence type="ECO:0000256" key="15">
    <source>
        <dbReference type="ARBA" id="ARBA00048383"/>
    </source>
</evidence>
<comment type="caution">
    <text evidence="19">The sequence shown here is derived from an EMBL/GenBank/DDBJ whole genome shotgun (WGS) entry which is preliminary data.</text>
</comment>
<dbReference type="InterPro" id="IPR013087">
    <property type="entry name" value="Znf_C2H2_type"/>
</dbReference>
<evidence type="ECO:0000256" key="2">
    <source>
        <dbReference type="ARBA" id="ARBA00008936"/>
    </source>
</evidence>
<dbReference type="GO" id="GO:0005739">
    <property type="term" value="C:mitochondrion"/>
    <property type="evidence" value="ECO:0007669"/>
    <property type="project" value="GOC"/>
</dbReference>
<dbReference type="AlphaFoldDB" id="A0A8H3I9C8"/>
<keyword evidence="7 16" id="KW-0479">Metal-binding</keyword>
<dbReference type="OrthoDB" id="14523at2759"/>
<dbReference type="Pfam" id="PF00006">
    <property type="entry name" value="ATP-synt_ab"/>
    <property type="match status" value="2"/>
</dbReference>
<proteinExistence type="inferred from homology"/>
<gene>
    <name evidence="19" type="ORF">GOMPHAMPRED_006896</name>
</gene>
<evidence type="ECO:0000256" key="10">
    <source>
        <dbReference type="ARBA" id="ARBA00022967"/>
    </source>
</evidence>
<evidence type="ECO:0000256" key="4">
    <source>
        <dbReference type="ARBA" id="ARBA00019294"/>
    </source>
</evidence>
<keyword evidence="6" id="KW-0547">Nucleotide-binding</keyword>
<keyword evidence="7 16" id="KW-0863">Zinc-finger</keyword>
<keyword evidence="9" id="KW-0067">ATP-binding</keyword>
<keyword evidence="12" id="KW-0472">Membrane</keyword>
<dbReference type="PANTHER" id="PTHR15184">
    <property type="entry name" value="ATP SYNTHASE"/>
    <property type="match status" value="1"/>
</dbReference>
<evidence type="ECO:0000256" key="7">
    <source>
        <dbReference type="ARBA" id="ARBA00022771"/>
    </source>
</evidence>
<dbReference type="InterPro" id="IPR024034">
    <property type="entry name" value="ATPase_F1/V1_b/a_C"/>
</dbReference>
<dbReference type="GO" id="GO:0046933">
    <property type="term" value="F:proton-transporting ATP synthase activity, rotational mechanism"/>
    <property type="evidence" value="ECO:0007669"/>
    <property type="project" value="InterPro"/>
</dbReference>
<dbReference type="EMBL" id="CAJPDQ010000005">
    <property type="protein sequence ID" value="CAF9909893.1"/>
    <property type="molecule type" value="Genomic_DNA"/>
</dbReference>
<accession>A0A8H3I9C8</accession>
<dbReference type="CDD" id="cd18110">
    <property type="entry name" value="ATP-synt_F1_beta_C"/>
    <property type="match status" value="1"/>
</dbReference>
<dbReference type="HAMAP" id="MF_01347">
    <property type="entry name" value="ATP_synth_beta_bact"/>
    <property type="match status" value="1"/>
</dbReference>
<evidence type="ECO:0000259" key="18">
    <source>
        <dbReference type="PROSITE" id="PS50157"/>
    </source>
</evidence>
<organism evidence="19 20">
    <name type="scientific">Gomphillus americanus</name>
    <dbReference type="NCBI Taxonomy" id="1940652"/>
    <lineage>
        <taxon>Eukaryota</taxon>
        <taxon>Fungi</taxon>
        <taxon>Dikarya</taxon>
        <taxon>Ascomycota</taxon>
        <taxon>Pezizomycotina</taxon>
        <taxon>Lecanoromycetes</taxon>
        <taxon>OSLEUM clade</taxon>
        <taxon>Ostropomycetidae</taxon>
        <taxon>Ostropales</taxon>
        <taxon>Graphidaceae</taxon>
        <taxon>Gomphilloideae</taxon>
        <taxon>Gomphillus</taxon>
    </lineage>
</organism>
<evidence type="ECO:0000256" key="8">
    <source>
        <dbReference type="ARBA" id="ARBA00022781"/>
    </source>
</evidence>
<dbReference type="InterPro" id="IPR027417">
    <property type="entry name" value="P-loop_NTPase"/>
</dbReference>
<dbReference type="InterPro" id="IPR005722">
    <property type="entry name" value="ATP_synth_F1_bsu"/>
</dbReference>
<evidence type="ECO:0000256" key="14">
    <source>
        <dbReference type="ARBA" id="ARBA00023310"/>
    </source>
</evidence>
<keyword evidence="10" id="KW-1278">Translocase</keyword>
<comment type="subcellular location">
    <subcellularLocation>
        <location evidence="1">Membrane</location>
    </subcellularLocation>
</comment>
<dbReference type="Pfam" id="PF02874">
    <property type="entry name" value="ATP-synt_ab_N"/>
    <property type="match status" value="1"/>
</dbReference>
<dbReference type="GO" id="GO:0045259">
    <property type="term" value="C:proton-transporting ATP synthase complex"/>
    <property type="evidence" value="ECO:0007669"/>
    <property type="project" value="UniProtKB-KW"/>
</dbReference>
<dbReference type="InterPro" id="IPR003604">
    <property type="entry name" value="Matrin/U1-like-C_Znf_C2H2"/>
</dbReference>
<dbReference type="FunFam" id="2.40.10.170:FF:000005">
    <property type="entry name" value="ATP synthase subunit beta"/>
    <property type="match status" value="1"/>
</dbReference>
<evidence type="ECO:0000256" key="1">
    <source>
        <dbReference type="ARBA" id="ARBA00004370"/>
    </source>
</evidence>
<dbReference type="SUPFAM" id="SSF57667">
    <property type="entry name" value="beta-beta-alpha zinc fingers"/>
    <property type="match status" value="1"/>
</dbReference>
<sequence length="914" mass="101295">MFKSGLARSIRTSAFLKQGVAHPLRKNFAPALTARYASVDAKRGVIHSVIGAVVDVKFPTDNLPPILNALTTENQGNKLVLEVAQHLGENTVRTIAMDGTEGLVRGAPAIDTGSPIMVPVGPGTLGRIMDICGNPIDERGPIKHDKKAPIHSEPPAFADQSTSAEVLVTGIKVVDLLAPYPRGGKIGLFGGAGVGKTVFIQELINNIAKAHGGYSVFTGVGERTREGNDLYHEMQETGVIKLDGESKVALIFGQMNGLYMRGEEAMEAHFQPIFKREDKKEDEYDEFDDRYDEDDEEEDEDPAERKVNDLAYQFLSTETQHFFINPEIRAVFGEKENWESIVAASPLTLPRGLDNVISGVNAPPPSFFASLPQPLKGKDNLTWGVYALLYTKQGEAPKLYIGLGTSADQGVMGRLQNYHQPGREKISPRIVAAEKKGYKLAHSGLLASTPVLIDVLRPRVRARILILETLFTVWFHACQITQGEAEVVEFYLWPRESVAWGHLCTHQAVQDYIRGDLSLTPQERDIVAAVRTTAAQRYVARQRAKDPDAFHKRNRELTQGRRDRDSKRINEQQKKAKQAIKDSGRFTCNHCNQSFSVSRGLENHKESQKHKNALAGIKKVTSTRESNKVARQKLARKRIIEEKKFYCPTCDISSSSAFKKRRHDASKRHLAKVTVSEFFRDEGRDVLLFIDNIFRFTQAGSEVSALLGRIPSAVGYQPTLAVDMGAMQERITTTREGSITSVQAVYVPADDLTDPAPATTFAHLDATTVLSRGISELGIYPAVDPLDSKSRMLDPRLVGEEHYNIASRVQQTLQEYKSLQDIIAILGMDELSEADKLTVERARKLQRFLSQPFAVAQVFTGIEGALVDLKETISSFKKILEGEGDDLPEQAFYMVGNFESAKAKGEKILADLEK</sequence>
<dbReference type="InterPro" id="IPR020003">
    <property type="entry name" value="ATPase_a/bsu_AS"/>
</dbReference>
<feature type="region of interest" description="Disordered" evidence="17">
    <location>
        <begin position="281"/>
        <end position="306"/>
    </location>
</feature>
<feature type="compositionally biased region" description="Acidic residues" evidence="17">
    <location>
        <begin position="283"/>
        <end position="302"/>
    </location>
</feature>
<dbReference type="PROSITE" id="PS50157">
    <property type="entry name" value="ZINC_FINGER_C2H2_2"/>
    <property type="match status" value="1"/>
</dbReference>
<evidence type="ECO:0000256" key="12">
    <source>
        <dbReference type="ARBA" id="ARBA00023136"/>
    </source>
</evidence>
<dbReference type="SMART" id="SM00355">
    <property type="entry name" value="ZnF_C2H2"/>
    <property type="match status" value="2"/>
</dbReference>
<keyword evidence="5" id="KW-0813">Transport</keyword>
<evidence type="ECO:0000256" key="13">
    <source>
        <dbReference type="ARBA" id="ARBA00023196"/>
    </source>
</evidence>
<evidence type="ECO:0000256" key="6">
    <source>
        <dbReference type="ARBA" id="ARBA00022741"/>
    </source>
</evidence>
<protein>
    <recommendedName>
        <fullName evidence="4">ATP synthase subunit beta, mitochondrial</fullName>
        <ecNumber evidence="3">7.1.2.2</ecNumber>
    </recommendedName>
</protein>
<comment type="catalytic activity">
    <reaction evidence="15">
        <text>ATP + H2O + 4 H(+)(in) = ADP + phosphate + 5 H(+)(out)</text>
        <dbReference type="Rhea" id="RHEA:57720"/>
        <dbReference type="ChEBI" id="CHEBI:15377"/>
        <dbReference type="ChEBI" id="CHEBI:15378"/>
        <dbReference type="ChEBI" id="CHEBI:30616"/>
        <dbReference type="ChEBI" id="CHEBI:43474"/>
        <dbReference type="ChEBI" id="CHEBI:456216"/>
        <dbReference type="EC" id="7.1.2.2"/>
    </reaction>
</comment>
<name>A0A8H3I9C8_9LECA</name>